<dbReference type="GO" id="GO:0016705">
    <property type="term" value="F:oxidoreductase activity, acting on paired donors, with incorporation or reduction of molecular oxygen"/>
    <property type="evidence" value="ECO:0007669"/>
    <property type="project" value="InterPro"/>
</dbReference>
<evidence type="ECO:0000256" key="3">
    <source>
        <dbReference type="ARBA" id="ARBA00022723"/>
    </source>
</evidence>
<dbReference type="EMBL" id="OV696689">
    <property type="protein sequence ID" value="CAH1263490.1"/>
    <property type="molecule type" value="Genomic_DNA"/>
</dbReference>
<dbReference type="GO" id="GO:0004497">
    <property type="term" value="F:monooxygenase activity"/>
    <property type="evidence" value="ECO:0007669"/>
    <property type="project" value="UniProtKB-KW"/>
</dbReference>
<dbReference type="AlphaFoldDB" id="A0A8K0EP87"/>
<dbReference type="InterPro" id="IPR036396">
    <property type="entry name" value="Cyt_P450_sf"/>
</dbReference>
<organism evidence="8 9">
    <name type="scientific">Branchiostoma lanceolatum</name>
    <name type="common">Common lancelet</name>
    <name type="synonym">Amphioxus lanceolatum</name>
    <dbReference type="NCBI Taxonomy" id="7740"/>
    <lineage>
        <taxon>Eukaryota</taxon>
        <taxon>Metazoa</taxon>
        <taxon>Chordata</taxon>
        <taxon>Cephalochordata</taxon>
        <taxon>Leptocardii</taxon>
        <taxon>Amphioxiformes</taxon>
        <taxon>Branchiostomatidae</taxon>
        <taxon>Branchiostoma</taxon>
    </lineage>
</organism>
<dbReference type="InterPro" id="IPR001128">
    <property type="entry name" value="Cyt_P450"/>
</dbReference>
<keyword evidence="3 6" id="KW-0479">Metal-binding</keyword>
<keyword evidence="4" id="KW-0503">Monooxygenase</keyword>
<dbReference type="SUPFAM" id="SSF48264">
    <property type="entry name" value="Cytochrome P450"/>
    <property type="match status" value="1"/>
</dbReference>
<feature type="binding site" description="axial binding residue" evidence="6">
    <location>
        <position position="480"/>
    </location>
    <ligand>
        <name>heme</name>
        <dbReference type="ChEBI" id="CHEBI:30413"/>
    </ligand>
    <ligandPart>
        <name>Fe</name>
        <dbReference type="ChEBI" id="CHEBI:18248"/>
    </ligandPart>
</feature>
<evidence type="ECO:0000256" key="5">
    <source>
        <dbReference type="ARBA" id="ARBA00023136"/>
    </source>
</evidence>
<proteinExistence type="inferred from homology"/>
<comment type="cofactor">
    <cofactor evidence="6">
        <name>heme</name>
        <dbReference type="ChEBI" id="CHEBI:30413"/>
    </cofactor>
</comment>
<dbReference type="PRINTS" id="PR00463">
    <property type="entry name" value="EP450I"/>
</dbReference>
<feature type="compositionally biased region" description="Polar residues" evidence="7">
    <location>
        <begin position="50"/>
        <end position="59"/>
    </location>
</feature>
<dbReference type="PANTHER" id="PTHR24291:SF201">
    <property type="entry name" value="CYTOCHROME P450, FAMILY 4, SUBFAMILY B, POLYPEPTIDE 7"/>
    <property type="match status" value="1"/>
</dbReference>
<protein>
    <submittedName>
        <fullName evidence="8">CYP4F22 protein</fullName>
    </submittedName>
</protein>
<comment type="similarity">
    <text evidence="2">Belongs to the cytochrome P450 family.</text>
</comment>
<keyword evidence="9" id="KW-1185">Reference proteome</keyword>
<dbReference type="GO" id="GO:0020037">
    <property type="term" value="F:heme binding"/>
    <property type="evidence" value="ECO:0007669"/>
    <property type="project" value="InterPro"/>
</dbReference>
<gene>
    <name evidence="8" type="primary">CYP4F22</name>
    <name evidence="8" type="ORF">BLAG_LOCUS18179</name>
</gene>
<evidence type="ECO:0000313" key="9">
    <source>
        <dbReference type="Proteomes" id="UP000838412"/>
    </source>
</evidence>
<dbReference type="PANTHER" id="PTHR24291">
    <property type="entry name" value="CYTOCHROME P450 FAMILY 4"/>
    <property type="match status" value="1"/>
</dbReference>
<evidence type="ECO:0000256" key="1">
    <source>
        <dbReference type="ARBA" id="ARBA00004308"/>
    </source>
</evidence>
<dbReference type="InterPro" id="IPR002401">
    <property type="entry name" value="Cyt_P450_E_grp-I"/>
</dbReference>
<comment type="subcellular location">
    <subcellularLocation>
        <location evidence="1">Endomembrane system</location>
    </subcellularLocation>
</comment>
<keyword evidence="5" id="KW-0472">Membrane</keyword>
<dbReference type="FunFam" id="1.10.630.10:FF:000005">
    <property type="entry name" value="cytochrome P450 4F22 isoform X2"/>
    <property type="match status" value="1"/>
</dbReference>
<evidence type="ECO:0000313" key="8">
    <source>
        <dbReference type="EMBL" id="CAH1263490.1"/>
    </source>
</evidence>
<dbReference type="PRINTS" id="PR00385">
    <property type="entry name" value="P450"/>
</dbReference>
<evidence type="ECO:0000256" key="7">
    <source>
        <dbReference type="SAM" id="MobiDB-lite"/>
    </source>
</evidence>
<dbReference type="InterPro" id="IPR050196">
    <property type="entry name" value="Cytochrome_P450_Monoox"/>
</dbReference>
<evidence type="ECO:0000256" key="4">
    <source>
        <dbReference type="ARBA" id="ARBA00023033"/>
    </source>
</evidence>
<keyword evidence="6" id="KW-0349">Heme</keyword>
<sequence length="536" mass="60742">MLRSQLEKGALPGSSRTIFLHFRAWPPRGPVGHPAATGLFWGPVGTRQKFSSDLNSTRAPRTKRRRDLNVRTPRGTPPVAGSPPGQLGPEGGELMLKGVGWADDYKYAHLIHIGPFLTTCAVYHPDYVRAVMARSDKKDEFAYGFLRPWLGDGLLTTAGPKWFRNRRLLTPGFHFEILKPYVRLFSESTNVMLSNWEDLTAGSSIDVFHHMGLMTLDSMLKCALSQHTDCQTRKTNDYIAAVYDLADLTMKRGRTISHRIDLIYAMSSDGRKYRKACKLVHEYAERIIAERKEALMQRDGEERANRKKYLDFLDILLEAKDEDGNGLTDAEIRDEVDTFMFEGHDTTASGLSWTLHCLARHPGHQEKCRKEAQEVLKGRTEVTWDLLPSLKYITMSVKEALRLFPPVPMIFRQLESPLTFPDGRIIAKGASVNISTHTLHHNSHVWENHTEYDPLRFSPENSKDRHPYAFIPFAAGPRNCIGQHFAMNELKTAVALILRRFSLTPDDTLPEPIPVPKLILRAKKPGLFLKIKPLSA</sequence>
<feature type="region of interest" description="Disordered" evidence="7">
    <location>
        <begin position="50"/>
        <end position="89"/>
    </location>
</feature>
<dbReference type="Pfam" id="PF00067">
    <property type="entry name" value="p450"/>
    <property type="match status" value="1"/>
</dbReference>
<keyword evidence="4" id="KW-0560">Oxidoreductase</keyword>
<accession>A0A8K0EP87</accession>
<dbReference type="GO" id="GO:0005506">
    <property type="term" value="F:iron ion binding"/>
    <property type="evidence" value="ECO:0007669"/>
    <property type="project" value="InterPro"/>
</dbReference>
<evidence type="ECO:0000256" key="2">
    <source>
        <dbReference type="ARBA" id="ARBA00010617"/>
    </source>
</evidence>
<reference evidence="8" key="1">
    <citation type="submission" date="2022-01" db="EMBL/GenBank/DDBJ databases">
        <authorList>
            <person name="Braso-Vives M."/>
        </authorList>
    </citation>
    <scope>NUCLEOTIDE SEQUENCE</scope>
</reference>
<dbReference type="CDD" id="cd20659">
    <property type="entry name" value="CYP4B_4F-like"/>
    <property type="match status" value="1"/>
</dbReference>
<name>A0A8K0EP87_BRALA</name>
<evidence type="ECO:0000256" key="6">
    <source>
        <dbReference type="PIRSR" id="PIRSR602401-1"/>
    </source>
</evidence>
<dbReference type="OrthoDB" id="1470350at2759"/>
<keyword evidence="6" id="KW-0408">Iron</keyword>
<dbReference type="Proteomes" id="UP000838412">
    <property type="component" value="Chromosome 4"/>
</dbReference>
<dbReference type="Gene3D" id="1.10.630.10">
    <property type="entry name" value="Cytochrome P450"/>
    <property type="match status" value="1"/>
</dbReference>
<dbReference type="GO" id="GO:0012505">
    <property type="term" value="C:endomembrane system"/>
    <property type="evidence" value="ECO:0007669"/>
    <property type="project" value="UniProtKB-SubCell"/>
</dbReference>